<feature type="domain" description="CHASE2" evidence="2">
    <location>
        <begin position="402"/>
        <end position="709"/>
    </location>
</feature>
<name>A0A964FH99_9CYAN</name>
<dbReference type="SMART" id="SM01080">
    <property type="entry name" value="CHASE2"/>
    <property type="match status" value="1"/>
</dbReference>
<gene>
    <name evidence="3" type="ORF">I4641_18420</name>
</gene>
<dbReference type="Pfam" id="PF05226">
    <property type="entry name" value="CHASE2"/>
    <property type="match status" value="1"/>
</dbReference>
<organism evidence="3 4">
    <name type="scientific">Waterburya agarophytonicola KI4</name>
    <dbReference type="NCBI Taxonomy" id="2874699"/>
    <lineage>
        <taxon>Bacteria</taxon>
        <taxon>Bacillati</taxon>
        <taxon>Cyanobacteriota</taxon>
        <taxon>Cyanophyceae</taxon>
        <taxon>Pleurocapsales</taxon>
        <taxon>Hyellaceae</taxon>
        <taxon>Waterburya</taxon>
        <taxon>Waterburya agarophytonicola</taxon>
    </lineage>
</organism>
<dbReference type="Proteomes" id="UP000729733">
    <property type="component" value="Unassembled WGS sequence"/>
</dbReference>
<accession>A0A964FH99</accession>
<dbReference type="Pfam" id="PF12770">
    <property type="entry name" value="CHAT"/>
    <property type="match status" value="1"/>
</dbReference>
<dbReference type="RefSeq" id="WP_229642050.1">
    <property type="nucleotide sequence ID" value="NZ_JADWDC010000060.1"/>
</dbReference>
<evidence type="ECO:0000313" key="3">
    <source>
        <dbReference type="EMBL" id="MCC0178946.1"/>
    </source>
</evidence>
<dbReference type="InterPro" id="IPR007890">
    <property type="entry name" value="CHASE2"/>
</dbReference>
<evidence type="ECO:0000313" key="4">
    <source>
        <dbReference type="Proteomes" id="UP000729733"/>
    </source>
</evidence>
<proteinExistence type="predicted"/>
<dbReference type="AlphaFoldDB" id="A0A964FH99"/>
<dbReference type="EMBL" id="JADWDC010000060">
    <property type="protein sequence ID" value="MCC0178946.1"/>
    <property type="molecule type" value="Genomic_DNA"/>
</dbReference>
<protein>
    <submittedName>
        <fullName evidence="3">CHASE2 domain-containing protein</fullName>
    </submittedName>
</protein>
<sequence length="771" mass="87124">MAKLVILKFNGNFQLGFQVSLEIGQEGKSAERGFAGILPPAPGLNECLRLWQQQYSKLDNHSRIKPQQIIYDGSIDPQEELATTAKKLQKRLQQWLNSPSFYSVDKHLREELNRSEAIRILICSDLPEIYQLPWCCWDLLDNYPNSEIAISNFDFKRIPIQPKIKPHNKVRILAILGEDRGINLDADRDFLESLENGEVFFLVEPTRQELYARLWQETWDIVFFAGHSQTIDRQGILYLNPEDKLTIEQLKHGFKRAIANGLQLAIFNSCDGLGIAEELGKLFLPQSIVMRMPIPDMMAQEFIKYFLQAYAGGNSLYLATKMARERLQAWEKQYPCASWLPTIYQNPAIIPPTWGSICLKQKLFPFFDAVKLNSQQQPLISGILTSAIALILVGLIQSWGWLEAGELRAYDRLISYRFTPPVEERVLVITIDDRDIKYQQQRDVGLNMRGSLSDIALKKLVDKLQSGGAKAIASDVIHDFPFNSELKNTLAQTDNFFAICRIGVERSKLVSIEAPSSLPQQQIGFSNWAIDDDGAIRRQILGMSPDGVCPSSLSLSLRLALKYLDDIPAKYEQQGLLQIGDIKLPRLKATSGGYHLPEAQGYQTLLNYPRALPQTIPLREALTMEGHSLARLVKDKIILIGVRGYNQDLHHTPYSRGKQAKRLPGVIIHAQMTSQLISIALGEQKLLWWLCDRWEMSWIAFWCGVGSGIIILAKSSFFKIFLSISTAIILIFGCSWLLFLNGGWLIVIAPCLGLLLSAAIAAIYFRVGDYV</sequence>
<evidence type="ECO:0000259" key="2">
    <source>
        <dbReference type="SMART" id="SM01080"/>
    </source>
</evidence>
<keyword evidence="1" id="KW-0472">Membrane</keyword>
<feature type="transmembrane region" description="Helical" evidence="1">
    <location>
        <begin position="720"/>
        <end position="738"/>
    </location>
</feature>
<dbReference type="InterPro" id="IPR024983">
    <property type="entry name" value="CHAT_dom"/>
</dbReference>
<comment type="caution">
    <text evidence="3">The sequence shown here is derived from an EMBL/GenBank/DDBJ whole genome shotgun (WGS) entry which is preliminary data.</text>
</comment>
<feature type="transmembrane region" description="Helical" evidence="1">
    <location>
        <begin position="694"/>
        <end position="713"/>
    </location>
</feature>
<feature type="transmembrane region" description="Helical" evidence="1">
    <location>
        <begin position="744"/>
        <end position="765"/>
    </location>
</feature>
<reference evidence="3" key="1">
    <citation type="journal article" date="2021" name="Antonie Van Leeuwenhoek">
        <title>Draft genome and description of Waterburya agarophytonicola gen. nov. sp. nov. (Pleurocapsales, Cyanobacteria): a seaweed symbiont.</title>
        <authorList>
            <person name="Bonthond G."/>
            <person name="Shalygin S."/>
            <person name="Bayer T."/>
            <person name="Weinberger F."/>
        </authorList>
    </citation>
    <scope>NUCLEOTIDE SEQUENCE</scope>
    <source>
        <strain evidence="3">KI4</strain>
    </source>
</reference>
<keyword evidence="4" id="KW-1185">Reference proteome</keyword>
<keyword evidence="1" id="KW-0812">Transmembrane</keyword>
<evidence type="ECO:0000256" key="1">
    <source>
        <dbReference type="SAM" id="Phobius"/>
    </source>
</evidence>
<keyword evidence="1" id="KW-1133">Transmembrane helix</keyword>